<keyword evidence="6" id="KW-0812">Transmembrane</keyword>
<comment type="cofactor">
    <cofactor evidence="1">
        <name>Mg(2+)</name>
        <dbReference type="ChEBI" id="CHEBI:18420"/>
    </cofactor>
</comment>
<evidence type="ECO:0000256" key="4">
    <source>
        <dbReference type="ARBA" id="ARBA00022528"/>
    </source>
</evidence>
<dbReference type="Pfam" id="PF01926">
    <property type="entry name" value="MMR_HSR1"/>
    <property type="match status" value="2"/>
</dbReference>
<dbReference type="GO" id="GO:0015031">
    <property type="term" value="P:protein transport"/>
    <property type="evidence" value="ECO:0007669"/>
    <property type="project" value="UniProtKB-KW"/>
</dbReference>
<keyword evidence="9" id="KW-1002">Plastid outer membrane</keyword>
<keyword evidence="18" id="KW-1185">Reference proteome</keyword>
<dbReference type="CDD" id="cd00882">
    <property type="entry name" value="Ras_like_GTPase"/>
    <property type="match status" value="2"/>
</dbReference>
<dbReference type="PANTHER" id="PTHR10903:SF135">
    <property type="entry name" value="TRANSLOCASE OF CHLOROPLAST 120, CHLOROPLASTIC-RELATED"/>
    <property type="match status" value="1"/>
</dbReference>
<keyword evidence="12" id="KW-1133">Transmembrane helix</keyword>
<evidence type="ECO:0000256" key="2">
    <source>
        <dbReference type="ARBA" id="ARBA00004167"/>
    </source>
</evidence>
<dbReference type="Gene3D" id="3.40.50.300">
    <property type="entry name" value="P-loop containing nucleotide triphosphate hydrolases"/>
    <property type="match status" value="2"/>
</dbReference>
<dbReference type="InterPro" id="IPR006073">
    <property type="entry name" value="GTP-bd"/>
</dbReference>
<evidence type="ECO:0000256" key="10">
    <source>
        <dbReference type="ARBA" id="ARBA00022842"/>
    </source>
</evidence>
<evidence type="ECO:0000256" key="11">
    <source>
        <dbReference type="ARBA" id="ARBA00022927"/>
    </source>
</evidence>
<evidence type="ECO:0000313" key="18">
    <source>
        <dbReference type="Proteomes" id="UP000383932"/>
    </source>
</evidence>
<feature type="domain" description="G" evidence="16">
    <location>
        <begin position="368"/>
        <end position="429"/>
    </location>
</feature>
<comment type="subcellular location">
    <subcellularLocation>
        <location evidence="2">Membrane</location>
        <topology evidence="2">Single-pass membrane protein</topology>
    </subcellularLocation>
    <subcellularLocation>
        <location evidence="14">Plastid</location>
        <location evidence="14">Chloroplast outer membrane</location>
    </subcellularLocation>
</comment>
<evidence type="ECO:0000256" key="1">
    <source>
        <dbReference type="ARBA" id="ARBA00001946"/>
    </source>
</evidence>
<dbReference type="GO" id="GO:0016787">
    <property type="term" value="F:hydrolase activity"/>
    <property type="evidence" value="ECO:0007669"/>
    <property type="project" value="UniProtKB-KW"/>
</dbReference>
<evidence type="ECO:0000313" key="17">
    <source>
        <dbReference type="EMBL" id="KAB5589770.1"/>
    </source>
</evidence>
<accession>A0A5N5QDC1</accession>
<keyword evidence="13" id="KW-0472">Membrane</keyword>
<dbReference type="GO" id="GO:0005525">
    <property type="term" value="F:GTP binding"/>
    <property type="evidence" value="ECO:0007669"/>
    <property type="project" value="InterPro"/>
</dbReference>
<feature type="coiled-coil region" evidence="15">
    <location>
        <begin position="635"/>
        <end position="698"/>
    </location>
</feature>
<evidence type="ECO:0000256" key="14">
    <source>
        <dbReference type="ARBA" id="ARBA00024013"/>
    </source>
</evidence>
<protein>
    <submittedName>
        <fullName evidence="17">50S ribosome-binding GTPase</fullName>
    </submittedName>
</protein>
<dbReference type="InterPro" id="IPR027417">
    <property type="entry name" value="P-loop_NTPase"/>
</dbReference>
<sequence length="712" mass="81032">MTREVSLIAIFGATGTGKTTFVNDASGGKLRVGHQSHACTKDVERSPVFQLDGRNVVLFDTPGFDDTNLPDTEILKRIAAFLTTSYQNGFKLTGIIYLHRITDIRVSGMSRRTFGVFRKLCGKTSLSNVLIVTNMWDDPPSAAQLDRETELREHPDFFQPALDQGATMVRRTHMNSKSAHDIIRILLNKEPTIMQVQHELVNEKKQLSDTGAGREVQRELIEATERHNAEMKTLKSDMEEALRERDEQTQKDLADWQKQAEAVEKQRQADLESLKKGFNEEQVRWRKQVEDARAEREAAMARQQAIRDELEEARRRQQEASDHHRQELQEKVAELEKRIAAKPDSTGNRYFLAWTSDLMTALMVPKLIALFGATGTGKTTFVNDASNASFEVGDQLDSCTQDVIQSPLFNVDGHPIILFDTPGFDDTELSDTEILKRITAFLTTSYEQGYKLTGVIYLHRIIDVRMSGVSRRTFKILRELCGKDSLSNVIIVTNMWSDPPTVKQIKNESQLRESPKLFQPAIKAGARMVRRSHMNTQSAHDVIRYLLDKPPVTMQIQRQIVDNQEGFYTTNAAKVLSEELVEAEQRHLKEIQRLKGELHKAKEENDAQAQDELQTCLRETLVESTRLAKEIRALKEGFEAERLQWETRVKAAEAARLEAEKRQNELAEEIAELRQQAANASGEERRRLENAISELLKKLEAFSSGQWSCIVM</sequence>
<dbReference type="SUPFAM" id="SSF52540">
    <property type="entry name" value="P-loop containing nucleoside triphosphate hydrolases"/>
    <property type="match status" value="2"/>
</dbReference>
<name>A0A5N5QDC1_9AGAM</name>
<proteinExistence type="predicted"/>
<dbReference type="Proteomes" id="UP000383932">
    <property type="component" value="Unassembled WGS sequence"/>
</dbReference>
<dbReference type="GO" id="GO:0046872">
    <property type="term" value="F:metal ion binding"/>
    <property type="evidence" value="ECO:0007669"/>
    <property type="project" value="UniProtKB-KW"/>
</dbReference>
<dbReference type="InterPro" id="IPR045058">
    <property type="entry name" value="GIMA/IAN/Toc"/>
</dbReference>
<comment type="caution">
    <text evidence="17">The sequence shown here is derived from an EMBL/GenBank/DDBJ whole genome shotgun (WGS) entry which is preliminary data.</text>
</comment>
<evidence type="ECO:0000256" key="6">
    <source>
        <dbReference type="ARBA" id="ARBA00022692"/>
    </source>
</evidence>
<dbReference type="EMBL" id="SSOP01000231">
    <property type="protein sequence ID" value="KAB5589770.1"/>
    <property type="molecule type" value="Genomic_DNA"/>
</dbReference>
<keyword evidence="11" id="KW-0653">Protein transport</keyword>
<keyword evidence="15" id="KW-0175">Coiled coil</keyword>
<evidence type="ECO:0000256" key="8">
    <source>
        <dbReference type="ARBA" id="ARBA00022801"/>
    </source>
</evidence>
<dbReference type="OrthoDB" id="8954335at2759"/>
<evidence type="ECO:0000256" key="9">
    <source>
        <dbReference type="ARBA" id="ARBA00022805"/>
    </source>
</evidence>
<keyword evidence="5" id="KW-0934">Plastid</keyword>
<keyword evidence="3" id="KW-0813">Transport</keyword>
<feature type="coiled-coil region" evidence="15">
    <location>
        <begin position="221"/>
        <end position="338"/>
    </location>
</feature>
<keyword evidence="7" id="KW-0479">Metal-binding</keyword>
<feature type="coiled-coil region" evidence="15">
    <location>
        <begin position="577"/>
        <end position="611"/>
    </location>
</feature>
<feature type="domain" description="G" evidence="16">
    <location>
        <begin position="8"/>
        <end position="65"/>
    </location>
</feature>
<evidence type="ECO:0000259" key="16">
    <source>
        <dbReference type="Pfam" id="PF01926"/>
    </source>
</evidence>
<reference evidence="17 18" key="1">
    <citation type="journal article" date="2019" name="Fungal Biol. Biotechnol.">
        <title>Draft genome sequence of fastidious pathogen Ceratobasidium theobromae, which causes vascular-streak dieback in Theobroma cacao.</title>
        <authorList>
            <person name="Ali S.S."/>
            <person name="Asman A."/>
            <person name="Shao J."/>
            <person name="Firmansyah A.P."/>
            <person name="Susilo A.W."/>
            <person name="Rosmana A."/>
            <person name="McMahon P."/>
            <person name="Junaid M."/>
            <person name="Guest D."/>
            <person name="Kheng T.Y."/>
            <person name="Meinhardt L.W."/>
            <person name="Bailey B.A."/>
        </authorList>
    </citation>
    <scope>NUCLEOTIDE SEQUENCE [LARGE SCALE GENOMIC DNA]</scope>
    <source>
        <strain evidence="17 18">CT2</strain>
    </source>
</reference>
<keyword evidence="10" id="KW-0460">Magnesium</keyword>
<dbReference type="GO" id="GO:0016020">
    <property type="term" value="C:membrane"/>
    <property type="evidence" value="ECO:0007669"/>
    <property type="project" value="UniProtKB-SubCell"/>
</dbReference>
<evidence type="ECO:0000256" key="3">
    <source>
        <dbReference type="ARBA" id="ARBA00022448"/>
    </source>
</evidence>
<evidence type="ECO:0000256" key="12">
    <source>
        <dbReference type="ARBA" id="ARBA00022989"/>
    </source>
</evidence>
<evidence type="ECO:0000256" key="15">
    <source>
        <dbReference type="SAM" id="Coils"/>
    </source>
</evidence>
<dbReference type="PANTHER" id="PTHR10903">
    <property type="entry name" value="GTPASE, IMAP FAMILY MEMBER-RELATED"/>
    <property type="match status" value="1"/>
</dbReference>
<evidence type="ECO:0000256" key="7">
    <source>
        <dbReference type="ARBA" id="ARBA00022723"/>
    </source>
</evidence>
<evidence type="ECO:0000256" key="5">
    <source>
        <dbReference type="ARBA" id="ARBA00022640"/>
    </source>
</evidence>
<dbReference type="AlphaFoldDB" id="A0A5N5QDC1"/>
<organism evidence="17 18">
    <name type="scientific">Ceratobasidium theobromae</name>
    <dbReference type="NCBI Taxonomy" id="1582974"/>
    <lineage>
        <taxon>Eukaryota</taxon>
        <taxon>Fungi</taxon>
        <taxon>Dikarya</taxon>
        <taxon>Basidiomycota</taxon>
        <taxon>Agaricomycotina</taxon>
        <taxon>Agaricomycetes</taxon>
        <taxon>Cantharellales</taxon>
        <taxon>Ceratobasidiaceae</taxon>
        <taxon>Ceratobasidium</taxon>
    </lineage>
</organism>
<keyword evidence="8" id="KW-0378">Hydrolase</keyword>
<keyword evidence="4" id="KW-0150">Chloroplast</keyword>
<gene>
    <name evidence="17" type="ORF">CTheo_6784</name>
</gene>
<evidence type="ECO:0000256" key="13">
    <source>
        <dbReference type="ARBA" id="ARBA00023136"/>
    </source>
</evidence>